<dbReference type="PROSITE" id="PS50294">
    <property type="entry name" value="WD_REPEATS_REGION"/>
    <property type="match status" value="2"/>
</dbReference>
<dbReference type="VEuPathDB" id="AmoebaDB:EHI_126260"/>
<dbReference type="GO" id="GO:0003729">
    <property type="term" value="F:mRNA binding"/>
    <property type="evidence" value="ECO:0007669"/>
    <property type="project" value="TreeGrafter"/>
</dbReference>
<dbReference type="SMART" id="SM00320">
    <property type="entry name" value="WD40"/>
    <property type="match status" value="5"/>
</dbReference>
<feature type="repeat" description="WD" evidence="3">
    <location>
        <begin position="153"/>
        <end position="192"/>
    </location>
</feature>
<dbReference type="SUPFAM" id="SSF50978">
    <property type="entry name" value="WD40 repeat-like"/>
    <property type="match status" value="1"/>
</dbReference>
<dbReference type="GO" id="GO:0000398">
    <property type="term" value="P:mRNA splicing, via spliceosome"/>
    <property type="evidence" value="ECO:0007669"/>
    <property type="project" value="InterPro"/>
</dbReference>
<accession>A0A5K1VFT4</accession>
<feature type="repeat" description="WD" evidence="3">
    <location>
        <begin position="335"/>
        <end position="365"/>
    </location>
</feature>
<dbReference type="PROSITE" id="PS50082">
    <property type="entry name" value="WD_REPEATS_2"/>
    <property type="match status" value="3"/>
</dbReference>
<dbReference type="EMBL" id="BDEQ01000001">
    <property type="protein sequence ID" value="GAT92872.1"/>
    <property type="molecule type" value="Genomic_DNA"/>
</dbReference>
<evidence type="ECO:0000313" key="4">
    <source>
        <dbReference type="EMBL" id="GAT92872.1"/>
    </source>
</evidence>
<dbReference type="PANTHER" id="PTHR43979:SF1">
    <property type="entry name" value="PRE-MRNA-PROCESSING FACTOR 17"/>
    <property type="match status" value="1"/>
</dbReference>
<dbReference type="PANTHER" id="PTHR43979">
    <property type="entry name" value="PRE-MRNA-PROCESSING FACTOR 17"/>
    <property type="match status" value="1"/>
</dbReference>
<dbReference type="VEuPathDB" id="AmoebaDB:EHI8A_083070"/>
<sequence>MKSKAEKINNESIELEFQKAFKEQKKQKSKQKKKPIHDDFDQKQFDLLIEQEQSKRQLQKEETKKLVEEYSQLTAPCFGKGEMIIPDSISFGKEIKQISKCKVPNNCTWDYNLNCKTLTSLSIHKEGNVLVCSGNDGIIRVCGLKEKSVVENLIGHQSMIPRVTFYDNFVISVSMDGTVKVWDIVKGEVITGWTEAPNSTDEKPPYKCVIANENGIFAGCANKRIFQYDIREKKHTCEYIVDSIPLDVAHCGKGIVCSSEDKIIRYYDLGSGSVTKEIQDPNIQTMFCLNDYHGKYVIAQSMDNSIVCFRGDPFRQMSGRVFRGHYPGAWCCRPSFSPDGQYILSGDANGKIFIWSWKKGKILKVFEHAHKGCVTDVIWHSTNSSSFISCGWDGNLCYWN</sequence>
<dbReference type="Proteomes" id="UP000078387">
    <property type="component" value="Unassembled WGS sequence"/>
</dbReference>
<evidence type="ECO:0000256" key="1">
    <source>
        <dbReference type="ARBA" id="ARBA00022574"/>
    </source>
</evidence>
<dbReference type="VEuPathDB" id="AmoebaDB:EHI7A_081620"/>
<feature type="repeat" description="WD" evidence="3">
    <location>
        <begin position="367"/>
        <end position="400"/>
    </location>
</feature>
<dbReference type="FunFam" id="2.130.10.10:FF:001446">
    <property type="entry name" value="WD domain containing protein"/>
    <property type="match status" value="1"/>
</dbReference>
<evidence type="ECO:0000313" key="5">
    <source>
        <dbReference type="Proteomes" id="UP000078387"/>
    </source>
</evidence>
<reference evidence="4 5" key="1">
    <citation type="submission" date="2016-05" db="EMBL/GenBank/DDBJ databases">
        <title>First whole genome sequencing of Entamoeba histolytica HM1:IMSS-clone-6.</title>
        <authorList>
            <person name="Mukherjee Avik.K."/>
            <person name="Izumyama S."/>
            <person name="Nakada-Tsukui K."/>
            <person name="Nozaki T."/>
        </authorList>
    </citation>
    <scope>NUCLEOTIDE SEQUENCE [LARGE SCALE GENOMIC DNA]</scope>
    <source>
        <strain evidence="4 5">HM1:IMSS clone 6</strain>
    </source>
</reference>
<organism evidence="4 5">
    <name type="scientific">Entamoeba histolytica</name>
    <dbReference type="NCBI Taxonomy" id="5759"/>
    <lineage>
        <taxon>Eukaryota</taxon>
        <taxon>Amoebozoa</taxon>
        <taxon>Evosea</taxon>
        <taxon>Archamoebae</taxon>
        <taxon>Mastigamoebida</taxon>
        <taxon>Entamoebidae</taxon>
        <taxon>Entamoeba</taxon>
    </lineage>
</organism>
<dbReference type="VEuPathDB" id="AmoebaDB:KM1_150570"/>
<keyword evidence="2" id="KW-0677">Repeat</keyword>
<dbReference type="InterPro" id="IPR015943">
    <property type="entry name" value="WD40/YVTN_repeat-like_dom_sf"/>
</dbReference>
<dbReference type="Gene3D" id="2.130.10.10">
    <property type="entry name" value="YVTN repeat-like/Quinoprotein amine dehydrogenase"/>
    <property type="match status" value="1"/>
</dbReference>
<dbReference type="OMA" id="CIHKEGN"/>
<protein>
    <submittedName>
        <fullName evidence="4">WD domain containing protein</fullName>
    </submittedName>
</protein>
<proteinExistence type="predicted"/>
<name>A0A5K1VFT4_ENTHI</name>
<dbReference type="AlphaFoldDB" id="A0A5K1VFT4"/>
<keyword evidence="1 3" id="KW-0853">WD repeat</keyword>
<evidence type="ECO:0000256" key="3">
    <source>
        <dbReference type="PROSITE-ProRule" id="PRU00221"/>
    </source>
</evidence>
<dbReference type="VEuPathDB" id="AmoebaDB:EHI5A_114020"/>
<dbReference type="InterPro" id="IPR019775">
    <property type="entry name" value="WD40_repeat_CS"/>
</dbReference>
<dbReference type="Pfam" id="PF00400">
    <property type="entry name" value="WD40"/>
    <property type="match status" value="4"/>
</dbReference>
<gene>
    <name evidence="4" type="ORF">CL6EHI_126260</name>
</gene>
<comment type="caution">
    <text evidence="4">The sequence shown here is derived from an EMBL/GenBank/DDBJ whole genome shotgun (WGS) entry which is preliminary data.</text>
</comment>
<dbReference type="GO" id="GO:0071013">
    <property type="term" value="C:catalytic step 2 spliceosome"/>
    <property type="evidence" value="ECO:0007669"/>
    <property type="project" value="InterPro"/>
</dbReference>
<evidence type="ECO:0000256" key="2">
    <source>
        <dbReference type="ARBA" id="ARBA00022737"/>
    </source>
</evidence>
<dbReference type="InterPro" id="IPR036322">
    <property type="entry name" value="WD40_repeat_dom_sf"/>
</dbReference>
<dbReference type="PROSITE" id="PS00678">
    <property type="entry name" value="WD_REPEATS_1"/>
    <property type="match status" value="1"/>
</dbReference>
<dbReference type="InterPro" id="IPR032847">
    <property type="entry name" value="PRPF17"/>
</dbReference>
<dbReference type="InterPro" id="IPR001680">
    <property type="entry name" value="WD40_rpt"/>
</dbReference>